<name>A0A1H9WRI5_9MICO</name>
<dbReference type="GO" id="GO:0016301">
    <property type="term" value="F:kinase activity"/>
    <property type="evidence" value="ECO:0007669"/>
    <property type="project" value="UniProtKB-KW"/>
</dbReference>
<proteinExistence type="predicted"/>
<keyword evidence="2" id="KW-0418">Kinase</keyword>
<dbReference type="PANTHER" id="PTHR10285">
    <property type="entry name" value="URIDINE KINASE"/>
    <property type="match status" value="1"/>
</dbReference>
<evidence type="ECO:0000259" key="1">
    <source>
        <dbReference type="Pfam" id="PF00485"/>
    </source>
</evidence>
<keyword evidence="3" id="KW-1185">Reference proteome</keyword>
<dbReference type="InterPro" id="IPR027417">
    <property type="entry name" value="P-loop_NTPase"/>
</dbReference>
<dbReference type="AlphaFoldDB" id="A0A1H9WRI5"/>
<dbReference type="SUPFAM" id="SSF52540">
    <property type="entry name" value="P-loop containing nucleoside triphosphate hydrolases"/>
    <property type="match status" value="1"/>
</dbReference>
<dbReference type="GO" id="GO:0005524">
    <property type="term" value="F:ATP binding"/>
    <property type="evidence" value="ECO:0007669"/>
    <property type="project" value="InterPro"/>
</dbReference>
<protein>
    <submittedName>
        <fullName evidence="2">Uridine kinase</fullName>
    </submittedName>
</protein>
<feature type="domain" description="Phosphoribulokinase/uridine kinase" evidence="1">
    <location>
        <begin position="21"/>
        <end position="164"/>
    </location>
</feature>
<dbReference type="InterPro" id="IPR006083">
    <property type="entry name" value="PRK/URK"/>
</dbReference>
<sequence>MLAQVAGLVPDATDGACTRLGVDGVDGSGKTVFAAELADALRTAGRDVVQVSLDDFHHVREVRYRRGRSSPEGFWLDSFDYPRFAAEVLRPLGPGGSGRYRPRGHDLATDEVLDEPFATAPPGAVLVVDGLFLHRQELEGLWDFTVFLDVPFDVTAKRMAARDGTHPDPKHPTMARYVHAQRRYFTERAPWTRADVVVDNADVERPAVTTPTLGACP</sequence>
<organism evidence="2 3">
    <name type="scientific">Pedococcus cremeus</name>
    <dbReference type="NCBI Taxonomy" id="587636"/>
    <lineage>
        <taxon>Bacteria</taxon>
        <taxon>Bacillati</taxon>
        <taxon>Actinomycetota</taxon>
        <taxon>Actinomycetes</taxon>
        <taxon>Micrococcales</taxon>
        <taxon>Intrasporangiaceae</taxon>
        <taxon>Pedococcus</taxon>
    </lineage>
</organism>
<evidence type="ECO:0000313" key="3">
    <source>
        <dbReference type="Proteomes" id="UP000199019"/>
    </source>
</evidence>
<reference evidence="3" key="1">
    <citation type="submission" date="2016-10" db="EMBL/GenBank/DDBJ databases">
        <authorList>
            <person name="Varghese N."/>
            <person name="Submissions S."/>
        </authorList>
    </citation>
    <scope>NUCLEOTIDE SEQUENCE [LARGE SCALE GENOMIC DNA]</scope>
    <source>
        <strain evidence="3">CGMCC 1.6963</strain>
    </source>
</reference>
<gene>
    <name evidence="2" type="ORF">SAMN05216199_3142</name>
</gene>
<dbReference type="Gene3D" id="3.40.50.300">
    <property type="entry name" value="P-loop containing nucleotide triphosphate hydrolases"/>
    <property type="match status" value="1"/>
</dbReference>
<evidence type="ECO:0000313" key="2">
    <source>
        <dbReference type="EMBL" id="SES36434.1"/>
    </source>
</evidence>
<dbReference type="Proteomes" id="UP000199019">
    <property type="component" value="Unassembled WGS sequence"/>
</dbReference>
<keyword evidence="2" id="KW-0808">Transferase</keyword>
<accession>A0A1H9WRI5</accession>
<dbReference type="EMBL" id="FOHB01000005">
    <property type="protein sequence ID" value="SES36434.1"/>
    <property type="molecule type" value="Genomic_DNA"/>
</dbReference>
<dbReference type="STRING" id="587636.SAMN05216199_3142"/>
<dbReference type="Pfam" id="PF00485">
    <property type="entry name" value="PRK"/>
    <property type="match status" value="1"/>
</dbReference>